<protein>
    <submittedName>
        <fullName evidence="2">L-type lectin-like domain-containing protein</fullName>
    </submittedName>
</protein>
<evidence type="ECO:0000313" key="2">
    <source>
        <dbReference type="WBParaSite" id="RSKR_0000128700.1"/>
    </source>
</evidence>
<dbReference type="Proteomes" id="UP000095286">
    <property type="component" value="Unplaced"/>
</dbReference>
<name>A0AC35TJV1_9BILA</name>
<dbReference type="WBParaSite" id="RSKR_0000128700.1">
    <property type="protein sequence ID" value="RSKR_0000128700.1"/>
    <property type="gene ID" value="RSKR_0000128700"/>
</dbReference>
<evidence type="ECO:0000313" key="1">
    <source>
        <dbReference type="Proteomes" id="UP000095286"/>
    </source>
</evidence>
<proteinExistence type="predicted"/>
<reference evidence="2" key="1">
    <citation type="submission" date="2016-11" db="UniProtKB">
        <authorList>
            <consortium name="WormBaseParasite"/>
        </authorList>
    </citation>
    <scope>IDENTIFICATION</scope>
    <source>
        <strain evidence="2">KR3021</strain>
    </source>
</reference>
<sequence length="260" mass="29926">MSKNTFILIAIILFTIFGSYVNSQWDDFESFQDPLNNEFGLLPVNTSDVCLSLKFKLQLINFNLNDTDVHVEVPSFSSSTIKLTGFCAKKNEHQKASELKANWKQNDRKKSLHFMFVSDTTDARSGDELRWRLKNVIYTEKHHDNSITFESRNNSFMISSPLRSRYICKDRLNVTLKHESYKDIIVQLLPETEMLPFYGEKGYGSNIYVCERTRKKTLSEAFQSKMTIMSGIVLAVSSVAVIIGHSLRRTFFVPAAKQQH</sequence>
<accession>A0AC35TJV1</accession>
<organism evidence="1 2">
    <name type="scientific">Rhabditophanes sp. KR3021</name>
    <dbReference type="NCBI Taxonomy" id="114890"/>
    <lineage>
        <taxon>Eukaryota</taxon>
        <taxon>Metazoa</taxon>
        <taxon>Ecdysozoa</taxon>
        <taxon>Nematoda</taxon>
        <taxon>Chromadorea</taxon>
        <taxon>Rhabditida</taxon>
        <taxon>Tylenchina</taxon>
        <taxon>Panagrolaimomorpha</taxon>
        <taxon>Strongyloidoidea</taxon>
        <taxon>Alloionematidae</taxon>
        <taxon>Rhabditophanes</taxon>
    </lineage>
</organism>